<dbReference type="EMBL" id="FNHG01000025">
    <property type="protein sequence ID" value="SDM84125.1"/>
    <property type="molecule type" value="Genomic_DNA"/>
</dbReference>
<accession>A0A1G9WJB2</accession>
<evidence type="ECO:0000256" key="1">
    <source>
        <dbReference type="SAM" id="Phobius"/>
    </source>
</evidence>
<keyword evidence="1" id="KW-1133">Transmembrane helix</keyword>
<dbReference type="OrthoDB" id="9809543at2"/>
<dbReference type="InterPro" id="IPR018692">
    <property type="entry name" value="DUF2189"/>
</dbReference>
<sequence length="255" mass="27391">MITLQKVRRDAPWNWLKAGWADMMRARRVSLAYGLIFVGIGALITGGLWALNLGAVAPVALSGFALIAPALAIGIYQVSRAIERGEAPRFRVIISRFPDRITQIAFLSLLLLLLLMAWLEIAQFMFVIIAPGTPLSPGPFLEFSLSEPAGMTLLVLGTIVGSLLAGIAFAISAIAFPMLVDQDVDAVTALVASVTAVRRQPFVMFTWAWLIGFMTVAGTAFFLVGLALVFPWLAHASWHAYKDFAPSPSSSASAG</sequence>
<dbReference type="STRING" id="144026.SAMN04488568_12517"/>
<dbReference type="RefSeq" id="WP_091771829.1">
    <property type="nucleotide sequence ID" value="NZ_FNHG01000025.1"/>
</dbReference>
<feature type="transmembrane region" description="Helical" evidence="1">
    <location>
        <begin position="104"/>
        <end position="129"/>
    </location>
</feature>
<feature type="transmembrane region" description="Helical" evidence="1">
    <location>
        <begin position="57"/>
        <end position="76"/>
    </location>
</feature>
<keyword evidence="3" id="KW-1185">Reference proteome</keyword>
<feature type="transmembrane region" description="Helical" evidence="1">
    <location>
        <begin position="149"/>
        <end position="176"/>
    </location>
</feature>
<organism evidence="2 3">
    <name type="scientific">Maricaulis salignorans</name>
    <dbReference type="NCBI Taxonomy" id="144026"/>
    <lineage>
        <taxon>Bacteria</taxon>
        <taxon>Pseudomonadati</taxon>
        <taxon>Pseudomonadota</taxon>
        <taxon>Alphaproteobacteria</taxon>
        <taxon>Maricaulales</taxon>
        <taxon>Maricaulaceae</taxon>
        <taxon>Maricaulis</taxon>
    </lineage>
</organism>
<dbReference type="AlphaFoldDB" id="A0A1G9WJB2"/>
<proteinExistence type="predicted"/>
<feature type="transmembrane region" description="Helical" evidence="1">
    <location>
        <begin position="207"/>
        <end position="234"/>
    </location>
</feature>
<gene>
    <name evidence="2" type="ORF">SAMN04488568_12517</name>
</gene>
<protein>
    <submittedName>
        <fullName evidence="2">Uncharacterized membrane protein</fullName>
    </submittedName>
</protein>
<evidence type="ECO:0000313" key="2">
    <source>
        <dbReference type="EMBL" id="SDM84125.1"/>
    </source>
</evidence>
<evidence type="ECO:0000313" key="3">
    <source>
        <dbReference type="Proteomes" id="UP000199759"/>
    </source>
</evidence>
<name>A0A1G9WJB2_9PROT</name>
<dbReference type="Pfam" id="PF09955">
    <property type="entry name" value="DUF2189"/>
    <property type="match status" value="1"/>
</dbReference>
<reference evidence="2 3" key="1">
    <citation type="submission" date="2016-10" db="EMBL/GenBank/DDBJ databases">
        <authorList>
            <person name="de Groot N.N."/>
        </authorList>
    </citation>
    <scope>NUCLEOTIDE SEQUENCE [LARGE SCALE GENOMIC DNA]</scope>
    <source>
        <strain evidence="2 3">DSM 16077</strain>
    </source>
</reference>
<keyword evidence="1" id="KW-0472">Membrane</keyword>
<keyword evidence="1" id="KW-0812">Transmembrane</keyword>
<feature type="transmembrane region" description="Helical" evidence="1">
    <location>
        <begin position="31"/>
        <end position="51"/>
    </location>
</feature>
<dbReference type="Proteomes" id="UP000199759">
    <property type="component" value="Unassembled WGS sequence"/>
</dbReference>